<dbReference type="Proteomes" id="UP000479190">
    <property type="component" value="Unassembled WGS sequence"/>
</dbReference>
<reference evidence="1 2" key="1">
    <citation type="submission" date="2020-02" db="EMBL/GenBank/DDBJ databases">
        <authorList>
            <person name="Ferguson B K."/>
        </authorList>
    </citation>
    <scope>NUCLEOTIDE SEQUENCE [LARGE SCALE GENOMIC DNA]</scope>
</reference>
<protein>
    <submittedName>
        <fullName evidence="1">Uncharacterized protein</fullName>
    </submittedName>
</protein>
<evidence type="ECO:0000313" key="2">
    <source>
        <dbReference type="Proteomes" id="UP000479190"/>
    </source>
</evidence>
<accession>A0A6H5ITJ5</accession>
<gene>
    <name evidence="1" type="ORF">TBRA_LOCUS12155</name>
</gene>
<proteinExistence type="predicted"/>
<sequence>MFREASPRGLVYLSRGPTQATVRAVRKTTHASPLTYTTVFELAETDSEFRSHNRTAGSNARLPRPFCLLFVGLAGLGAYRRIPRIAGRRLSEASGIRNVANSAK</sequence>
<name>A0A6H5ITJ5_9HYME</name>
<keyword evidence="2" id="KW-1185">Reference proteome</keyword>
<dbReference type="EMBL" id="CADCXV010001025">
    <property type="protein sequence ID" value="CAB0040449.1"/>
    <property type="molecule type" value="Genomic_DNA"/>
</dbReference>
<evidence type="ECO:0000313" key="1">
    <source>
        <dbReference type="EMBL" id="CAB0040449.1"/>
    </source>
</evidence>
<dbReference type="AlphaFoldDB" id="A0A6H5ITJ5"/>
<organism evidence="1 2">
    <name type="scientific">Trichogramma brassicae</name>
    <dbReference type="NCBI Taxonomy" id="86971"/>
    <lineage>
        <taxon>Eukaryota</taxon>
        <taxon>Metazoa</taxon>
        <taxon>Ecdysozoa</taxon>
        <taxon>Arthropoda</taxon>
        <taxon>Hexapoda</taxon>
        <taxon>Insecta</taxon>
        <taxon>Pterygota</taxon>
        <taxon>Neoptera</taxon>
        <taxon>Endopterygota</taxon>
        <taxon>Hymenoptera</taxon>
        <taxon>Apocrita</taxon>
        <taxon>Proctotrupomorpha</taxon>
        <taxon>Chalcidoidea</taxon>
        <taxon>Trichogrammatidae</taxon>
        <taxon>Trichogramma</taxon>
    </lineage>
</organism>